<dbReference type="EMBL" id="LOCK01000094">
    <property type="protein sequence ID" value="KTE89084.1"/>
    <property type="molecule type" value="Genomic_DNA"/>
</dbReference>
<feature type="compositionally biased region" description="Polar residues" evidence="2">
    <location>
        <begin position="345"/>
        <end position="354"/>
    </location>
</feature>
<evidence type="ECO:0000313" key="4">
    <source>
        <dbReference type="Proteomes" id="UP000054623"/>
    </source>
</evidence>
<organism evidence="3 4">
    <name type="scientific">Desulfitobacterium hafniense</name>
    <name type="common">Desulfitobacterium frappieri</name>
    <dbReference type="NCBI Taxonomy" id="49338"/>
    <lineage>
        <taxon>Bacteria</taxon>
        <taxon>Bacillati</taxon>
        <taxon>Bacillota</taxon>
        <taxon>Clostridia</taxon>
        <taxon>Eubacteriales</taxon>
        <taxon>Desulfitobacteriaceae</taxon>
        <taxon>Desulfitobacterium</taxon>
    </lineage>
</organism>
<feature type="region of interest" description="Disordered" evidence="2">
    <location>
        <begin position="340"/>
        <end position="369"/>
    </location>
</feature>
<reference evidence="3 4" key="1">
    <citation type="submission" date="2015-12" db="EMBL/GenBank/DDBJ databases">
        <title>Draft Genome Sequence of Desulfitobacterium hafniense Strain DH, a Sulfate-reducing Bacterium Isolated from Paddy Soils.</title>
        <authorList>
            <person name="Bao P."/>
            <person name="Zhang X."/>
            <person name="Li G."/>
        </authorList>
    </citation>
    <scope>NUCLEOTIDE SEQUENCE [LARGE SCALE GENOMIC DNA]</scope>
    <source>
        <strain evidence="3 4">DH</strain>
    </source>
</reference>
<dbReference type="AlphaFoldDB" id="A0A0W1JBN0"/>
<protein>
    <recommendedName>
        <fullName evidence="5">Nucleotidyltransferase</fullName>
    </recommendedName>
</protein>
<dbReference type="Gene3D" id="3.30.460.10">
    <property type="entry name" value="Beta Polymerase, domain 2"/>
    <property type="match status" value="1"/>
</dbReference>
<evidence type="ECO:0000313" key="3">
    <source>
        <dbReference type="EMBL" id="KTE89084.1"/>
    </source>
</evidence>
<evidence type="ECO:0008006" key="5">
    <source>
        <dbReference type="Google" id="ProtNLM"/>
    </source>
</evidence>
<dbReference type="GO" id="GO:0016779">
    <property type="term" value="F:nucleotidyltransferase activity"/>
    <property type="evidence" value="ECO:0007669"/>
    <property type="project" value="InterPro"/>
</dbReference>
<evidence type="ECO:0000256" key="2">
    <source>
        <dbReference type="SAM" id="MobiDB-lite"/>
    </source>
</evidence>
<dbReference type="InterPro" id="IPR006116">
    <property type="entry name" value="NT_2-5OAS_ClassI-CCAase"/>
</dbReference>
<dbReference type="CDD" id="cd05400">
    <property type="entry name" value="NT_2-5OAS_ClassI-CCAase"/>
    <property type="match status" value="1"/>
</dbReference>
<dbReference type="SUPFAM" id="SSF81301">
    <property type="entry name" value="Nucleotidyltransferase"/>
    <property type="match status" value="1"/>
</dbReference>
<dbReference type="Proteomes" id="UP000054623">
    <property type="component" value="Unassembled WGS sequence"/>
</dbReference>
<sequence length="369" mass="42312">MSTVPSYFKDFLSNIRLTDNQVSDLKTGHTTLRKRLEEDEVLSKIIISTFLQGSYRRSTAVKPKNGNKSDVDVIVVTNLDSEEYTPEEALNLFVPFLDKHYKDKYRIQGRSIGISLSYVDLDIVPTSAPSESETGVLQDKAIISEYTIEDFQQKLLTKSFDNALFESTYNVFCKSDEEPQWKSEPLLIPDREAEKWDKTHPLEQIRWTVEKNKNCNTHYINVVKALKWWRKTQYPEIKQPKSYPLEHFIGDCCPDDIKNVAEGVVLTLENMVAQYPDKPFLADRGVPEHDVFARITNEEYSDFYDTVCDAAKIAREAFDCEELYDSVCKWRELFGNEFPSAPEPSKSNSSTGFTARSEKSTAVPVGRFA</sequence>
<evidence type="ECO:0000256" key="1">
    <source>
        <dbReference type="ARBA" id="ARBA00023118"/>
    </source>
</evidence>
<accession>A0A0W1JBN0</accession>
<dbReference type="OrthoDB" id="2082416at2"/>
<keyword evidence="1" id="KW-0051">Antiviral defense</keyword>
<name>A0A0W1JBN0_DESHA</name>
<gene>
    <name evidence="3" type="ORF">AT727_13745</name>
</gene>
<dbReference type="InterPro" id="IPR043519">
    <property type="entry name" value="NT_sf"/>
</dbReference>
<dbReference type="RefSeq" id="WP_005814808.1">
    <property type="nucleotide sequence ID" value="NZ_CABKQQ010000052.1"/>
</dbReference>
<proteinExistence type="predicted"/>
<dbReference type="Pfam" id="PF18144">
    <property type="entry name" value="SMODS"/>
    <property type="match status" value="1"/>
</dbReference>
<dbReference type="GO" id="GO:0051607">
    <property type="term" value="P:defense response to virus"/>
    <property type="evidence" value="ECO:0007669"/>
    <property type="project" value="UniProtKB-KW"/>
</dbReference>
<comment type="caution">
    <text evidence="3">The sequence shown here is derived from an EMBL/GenBank/DDBJ whole genome shotgun (WGS) entry which is preliminary data.</text>
</comment>